<dbReference type="Pfam" id="PF14392">
    <property type="entry name" value="zf-CCHC_4"/>
    <property type="match status" value="1"/>
</dbReference>
<dbReference type="InterPro" id="IPR025836">
    <property type="entry name" value="Zn_knuckle_CX2CX4HX4C"/>
</dbReference>
<feature type="region of interest" description="Disordered" evidence="1">
    <location>
        <begin position="96"/>
        <end position="131"/>
    </location>
</feature>
<proteinExistence type="predicted"/>
<evidence type="ECO:0000313" key="3">
    <source>
        <dbReference type="EMBL" id="KAH0903264.1"/>
    </source>
</evidence>
<dbReference type="Proteomes" id="UP000824890">
    <property type="component" value="Unassembled WGS sequence"/>
</dbReference>
<comment type="caution">
    <text evidence="3">The sequence shown here is derived from an EMBL/GenBank/DDBJ whole genome shotgun (WGS) entry which is preliminary data.</text>
</comment>
<keyword evidence="4" id="KW-1185">Reference proteome</keyword>
<evidence type="ECO:0000259" key="2">
    <source>
        <dbReference type="Pfam" id="PF14392"/>
    </source>
</evidence>
<dbReference type="InterPro" id="IPR040256">
    <property type="entry name" value="At4g02000-like"/>
</dbReference>
<accession>A0ABQ8BEL5</accession>
<dbReference type="EMBL" id="JAGKQM010000011">
    <property type="protein sequence ID" value="KAH0903264.1"/>
    <property type="molecule type" value="Genomic_DNA"/>
</dbReference>
<dbReference type="PANTHER" id="PTHR31286">
    <property type="entry name" value="GLYCINE-RICH CELL WALL STRUCTURAL PROTEIN 1.8-LIKE"/>
    <property type="match status" value="1"/>
</dbReference>
<feature type="compositionally biased region" description="Basic and acidic residues" evidence="1">
    <location>
        <begin position="101"/>
        <end position="131"/>
    </location>
</feature>
<evidence type="ECO:0000256" key="1">
    <source>
        <dbReference type="SAM" id="MobiDB-lite"/>
    </source>
</evidence>
<gene>
    <name evidence="3" type="ORF">HID58_042767</name>
</gene>
<sequence length="266" mass="30190">MALLGLVDTSELEAGRMLIDVDTRKPVTFIRKIASPEGDEVSIQIHYEKLFKHCKTCGMVTHELAYCPTKEPTLRSQGERPGVFARVQLSIAVASRQPLLQHEKPHDGYENHGHERNSRRSRSPPRERRYDGGFMNDARVLIVVMMSTKKGFRGNMVILTGRCTRPPHGRALVMHLMRRRNNSHGGLRIARGHARLLMCKALLLMLIDQRQITSNRAERLHDTVMVEVDNEDDLLGEDLMDMEADIVKSTERDAGNIDDTGFLEKS</sequence>
<name>A0ABQ8BEL5_BRANA</name>
<protein>
    <recommendedName>
        <fullName evidence="2">Zinc knuckle CX2CX4HX4C domain-containing protein</fullName>
    </recommendedName>
</protein>
<evidence type="ECO:0000313" key="4">
    <source>
        <dbReference type="Proteomes" id="UP000824890"/>
    </source>
</evidence>
<feature type="domain" description="Zinc knuckle CX2CX4HX4C" evidence="2">
    <location>
        <begin position="21"/>
        <end position="68"/>
    </location>
</feature>
<reference evidence="3 4" key="1">
    <citation type="submission" date="2021-05" db="EMBL/GenBank/DDBJ databases">
        <title>Genome Assembly of Synthetic Allotetraploid Brassica napus Reveals Homoeologous Exchanges between Subgenomes.</title>
        <authorList>
            <person name="Davis J.T."/>
        </authorList>
    </citation>
    <scope>NUCLEOTIDE SEQUENCE [LARGE SCALE GENOMIC DNA]</scope>
    <source>
        <strain evidence="4">cv. Da-Ae</strain>
        <tissue evidence="3">Seedling</tissue>
    </source>
</reference>
<organism evidence="3 4">
    <name type="scientific">Brassica napus</name>
    <name type="common">Rape</name>
    <dbReference type="NCBI Taxonomy" id="3708"/>
    <lineage>
        <taxon>Eukaryota</taxon>
        <taxon>Viridiplantae</taxon>
        <taxon>Streptophyta</taxon>
        <taxon>Embryophyta</taxon>
        <taxon>Tracheophyta</taxon>
        <taxon>Spermatophyta</taxon>
        <taxon>Magnoliopsida</taxon>
        <taxon>eudicotyledons</taxon>
        <taxon>Gunneridae</taxon>
        <taxon>Pentapetalae</taxon>
        <taxon>rosids</taxon>
        <taxon>malvids</taxon>
        <taxon>Brassicales</taxon>
        <taxon>Brassicaceae</taxon>
        <taxon>Brassiceae</taxon>
        <taxon>Brassica</taxon>
    </lineage>
</organism>
<dbReference type="PANTHER" id="PTHR31286:SF162">
    <property type="entry name" value="DUF4283 DOMAIN-CONTAINING PROTEIN-RELATED"/>
    <property type="match status" value="1"/>
</dbReference>